<gene>
    <name evidence="1" type="ORF">CAMP_LOCUS17513</name>
</gene>
<evidence type="ECO:0000313" key="2">
    <source>
        <dbReference type="Proteomes" id="UP001152747"/>
    </source>
</evidence>
<dbReference type="Proteomes" id="UP001152747">
    <property type="component" value="Unassembled WGS sequence"/>
</dbReference>
<proteinExistence type="predicted"/>
<accession>A0A9P1J1K1</accession>
<name>A0A9P1J1K1_9PELO</name>
<dbReference type="PANTHER" id="PTHR22989">
    <property type="entry name" value="UNCHARACTERIZED DUF13 C.ELEGANS"/>
    <property type="match status" value="1"/>
</dbReference>
<dbReference type="PANTHER" id="PTHR22989:SF2">
    <property type="entry name" value="METHYLTRANSFERASE FKBM DOMAIN-CONTAINING PROTEIN"/>
    <property type="match status" value="1"/>
</dbReference>
<reference evidence="1" key="1">
    <citation type="submission" date="2022-11" db="EMBL/GenBank/DDBJ databases">
        <authorList>
            <person name="Kikuchi T."/>
        </authorList>
    </citation>
    <scope>NUCLEOTIDE SEQUENCE</scope>
    <source>
        <strain evidence="1">PS1010</strain>
    </source>
</reference>
<sequence length="319" mass="37772">MYMSVKLRIFLRRYRLVFCIFLFVTLFLIIKTTRHSNHNKLSASPKVLSGLIHETFKSKESRLLRLSQIKWQKCMLELIDEHQLTLEDLDPLDPRFGELQEAVRQNQEKKKKHKLLEDYDDERFETMWAGLNGYAKNCWQKTDMWHIEPNFIPSTRIGYILPYSDKIPITVVRIANNNNDQIQSTLRENLSKETAFFEISTDPGASKKYTSSIGKHVTLKIDMESEYEIMEAFRKDGLLDKSGITVCQINILYSRPTRPDDSKKEEFRKHIVRFIREGKYTLLMASNYLSQRVFWVNTQSIECQQRYLEKNFSNDVDFV</sequence>
<evidence type="ECO:0000313" key="1">
    <source>
        <dbReference type="EMBL" id="CAI5454876.1"/>
    </source>
</evidence>
<dbReference type="AlphaFoldDB" id="A0A9P1J1K1"/>
<dbReference type="EMBL" id="CANHGI010000006">
    <property type="protein sequence ID" value="CAI5454876.1"/>
    <property type="molecule type" value="Genomic_DNA"/>
</dbReference>
<comment type="caution">
    <text evidence="1">The sequence shown here is derived from an EMBL/GenBank/DDBJ whole genome shotgun (WGS) entry which is preliminary data.</text>
</comment>
<keyword evidence="2" id="KW-1185">Reference proteome</keyword>
<organism evidence="1 2">
    <name type="scientific">Caenorhabditis angaria</name>
    <dbReference type="NCBI Taxonomy" id="860376"/>
    <lineage>
        <taxon>Eukaryota</taxon>
        <taxon>Metazoa</taxon>
        <taxon>Ecdysozoa</taxon>
        <taxon>Nematoda</taxon>
        <taxon>Chromadorea</taxon>
        <taxon>Rhabditida</taxon>
        <taxon>Rhabditina</taxon>
        <taxon>Rhabditomorpha</taxon>
        <taxon>Rhabditoidea</taxon>
        <taxon>Rhabditidae</taxon>
        <taxon>Peloderinae</taxon>
        <taxon>Caenorhabditis</taxon>
    </lineage>
</organism>
<dbReference type="OrthoDB" id="5867391at2759"/>
<protein>
    <submittedName>
        <fullName evidence="1">Uncharacterized protein</fullName>
    </submittedName>
</protein>